<dbReference type="GO" id="GO:0045944">
    <property type="term" value="P:positive regulation of transcription by RNA polymerase II"/>
    <property type="evidence" value="ECO:0007669"/>
    <property type="project" value="UniProtKB-ARBA"/>
</dbReference>
<feature type="compositionally biased region" description="Polar residues" evidence="8">
    <location>
        <begin position="195"/>
        <end position="207"/>
    </location>
</feature>
<dbReference type="EMBL" id="JAWIZZ010000064">
    <property type="protein sequence ID" value="KAK5773824.1"/>
    <property type="molecule type" value="Genomic_DNA"/>
</dbReference>
<dbReference type="Proteomes" id="UP001306508">
    <property type="component" value="Unassembled WGS sequence"/>
</dbReference>
<gene>
    <name evidence="10" type="ORF">RI543_004880</name>
</gene>
<evidence type="ECO:0000313" key="10">
    <source>
        <dbReference type="EMBL" id="KAK5773824.1"/>
    </source>
</evidence>
<sequence>MAVDSYMETLNQMVQLFKEYKPGSVTLENITRLCQTMGLESFVDDISNDLARLSTASKIIVIDIDFDKINNKVKDVKLVLASNFDYFNYFIDDYDQSKGESNNVLLNSLILYNDLKQFHNNLQFLNLLDTYSQVDIDNSTSAGPTMGNIFNGANHSSNTNNHAGSIGFSFDNSNTTTNPTNNGNSNNNILSTGTMNDSNTLTNQNATNKNGKLDLFKYFTELREHTTKYVQTYNKNLNVVANLGNNIGVYIIKPNSDQTTTDKKYVENGSNILAKITIQKSKNPQHQLFEYIYSDATKNWMNETPNNNICGASLILEIYNEDIYFPESFVTDDMIYDNSPENTKEKNTYISQLLNNVIINTNNTTDRISNEKEIVLLNNFTTKLINVKKIDISNENLDLLSDILKWIEWYNEVLIPLFNMLETTIKGTRNINEQNNSFNSHRLHHFHNHNKRRLSNIIVGPNNLPHTSIRHRRSSSKNKKPNLTESTILKEEGLQQFNLHDILSQPVVEETELALSVNPNNEEALIVDDDESDKMVIDDNGMMSSNNTSINQSTLQFILSEDNMEFNNQLRCSLYDDRNNWDIFLRDIKNFIE</sequence>
<feature type="domain" description="Mediator complex subunit Med1" evidence="9">
    <location>
        <begin position="12"/>
        <end position="357"/>
    </location>
</feature>
<feature type="region of interest" description="Disordered" evidence="8">
    <location>
        <begin position="170"/>
        <end position="207"/>
    </location>
</feature>
<comment type="caution">
    <text evidence="10">The sequence shown here is derived from an EMBL/GenBank/DDBJ whole genome shotgun (WGS) entry which is preliminary data.</text>
</comment>
<evidence type="ECO:0000256" key="8">
    <source>
        <dbReference type="SAM" id="MobiDB-lite"/>
    </source>
</evidence>
<evidence type="ECO:0000256" key="3">
    <source>
        <dbReference type="ARBA" id="ARBA00023015"/>
    </source>
</evidence>
<dbReference type="AlphaFoldDB" id="A0AAN7VYR9"/>
<evidence type="ECO:0000256" key="7">
    <source>
        <dbReference type="RuleBase" id="RU364059"/>
    </source>
</evidence>
<comment type="similarity">
    <text evidence="2 7">Belongs to the Mediator complex subunit 1 family.</text>
</comment>
<keyword evidence="5 7" id="KW-0804">Transcription</keyword>
<organism evidence="10 11">
    <name type="scientific">Arxiozyma heterogenica</name>
    <dbReference type="NCBI Taxonomy" id="278026"/>
    <lineage>
        <taxon>Eukaryota</taxon>
        <taxon>Fungi</taxon>
        <taxon>Dikarya</taxon>
        <taxon>Ascomycota</taxon>
        <taxon>Saccharomycotina</taxon>
        <taxon>Saccharomycetes</taxon>
        <taxon>Saccharomycetales</taxon>
        <taxon>Saccharomycetaceae</taxon>
        <taxon>Arxiozyma</taxon>
    </lineage>
</organism>
<evidence type="ECO:0000256" key="6">
    <source>
        <dbReference type="ARBA" id="ARBA00023242"/>
    </source>
</evidence>
<reference evidence="11" key="1">
    <citation type="submission" date="2023-07" db="EMBL/GenBank/DDBJ databases">
        <title>A draft genome of Kazachstania heterogenica Y-27499.</title>
        <authorList>
            <person name="Donic C."/>
            <person name="Kralova J.S."/>
            <person name="Fidel L."/>
            <person name="Ben-Dor S."/>
            <person name="Jung S."/>
        </authorList>
    </citation>
    <scope>NUCLEOTIDE SEQUENCE [LARGE SCALE GENOMIC DNA]</scope>
    <source>
        <strain evidence="11">Y27499</strain>
    </source>
</reference>
<evidence type="ECO:0000256" key="1">
    <source>
        <dbReference type="ARBA" id="ARBA00004123"/>
    </source>
</evidence>
<proteinExistence type="inferred from homology"/>
<keyword evidence="11" id="KW-1185">Reference proteome</keyword>
<keyword evidence="3 7" id="KW-0805">Transcription regulation</keyword>
<feature type="compositionally biased region" description="Low complexity" evidence="8">
    <location>
        <begin position="172"/>
        <end position="194"/>
    </location>
</feature>
<protein>
    <recommendedName>
        <fullName evidence="7">Mediator of RNA polymerase II transcription subunit 1</fullName>
    </recommendedName>
    <alternativeName>
        <fullName evidence="7">Mediator complex subunit 1</fullName>
    </alternativeName>
</protein>
<feature type="region of interest" description="Disordered" evidence="8">
    <location>
        <begin position="465"/>
        <end position="484"/>
    </location>
</feature>
<accession>A0AAN7VYR9</accession>
<keyword evidence="6 7" id="KW-0539">Nucleus</keyword>
<evidence type="ECO:0000256" key="2">
    <source>
        <dbReference type="ARBA" id="ARBA00006210"/>
    </source>
</evidence>
<dbReference type="InterPro" id="IPR019680">
    <property type="entry name" value="Mediator_Med1"/>
</dbReference>
<dbReference type="Pfam" id="PF10744">
    <property type="entry name" value="Med1"/>
    <property type="match status" value="1"/>
</dbReference>
<evidence type="ECO:0000256" key="5">
    <source>
        <dbReference type="ARBA" id="ARBA00023163"/>
    </source>
</evidence>
<evidence type="ECO:0000259" key="9">
    <source>
        <dbReference type="Pfam" id="PF10744"/>
    </source>
</evidence>
<dbReference type="GO" id="GO:0016592">
    <property type="term" value="C:mediator complex"/>
    <property type="evidence" value="ECO:0007669"/>
    <property type="project" value="InterPro"/>
</dbReference>
<evidence type="ECO:0000256" key="4">
    <source>
        <dbReference type="ARBA" id="ARBA00023159"/>
    </source>
</evidence>
<comment type="subcellular location">
    <subcellularLocation>
        <location evidence="1 7">Nucleus</location>
    </subcellularLocation>
</comment>
<evidence type="ECO:0000313" key="11">
    <source>
        <dbReference type="Proteomes" id="UP001306508"/>
    </source>
</evidence>
<keyword evidence="4 7" id="KW-0010">Activator</keyword>
<dbReference type="GO" id="GO:0003712">
    <property type="term" value="F:transcription coregulator activity"/>
    <property type="evidence" value="ECO:0007669"/>
    <property type="project" value="InterPro"/>
</dbReference>
<feature type="compositionally biased region" description="Basic residues" evidence="8">
    <location>
        <begin position="468"/>
        <end position="480"/>
    </location>
</feature>
<name>A0AAN7VYR9_9SACH</name>
<comment type="function">
    <text evidence="7">Component of the Mediator complex, a coactivator involved in the regulated transcription of nearly all RNA polymerase II-dependent genes. Mediator functions as a bridge to convey information from gene-specific regulatory proteins to the basal RNA polymerase II transcription machinery. Mediator is recruited to promoters by direct interactions with regulatory proteins and serves as a scaffold for the assembly of a functional preinitiation complex with RNA polymerase II and the general transcription factors.</text>
</comment>